<dbReference type="PATRIC" id="fig|1618551.3.peg.350"/>
<dbReference type="Gene3D" id="3.90.870.20">
    <property type="entry name" value="Carbamoyltransferase, C-terminal domain"/>
    <property type="match status" value="1"/>
</dbReference>
<dbReference type="PANTHER" id="PTHR34847:SF1">
    <property type="entry name" value="NODULATION PROTEIN U"/>
    <property type="match status" value="1"/>
</dbReference>
<evidence type="ECO:0000313" key="5">
    <source>
        <dbReference type="Proteomes" id="UP000034690"/>
    </source>
</evidence>
<dbReference type="EMBL" id="LBWQ01000006">
    <property type="protein sequence ID" value="KKR14037.1"/>
    <property type="molecule type" value="Genomic_DNA"/>
</dbReference>
<dbReference type="AlphaFoldDB" id="A0A0G0RK59"/>
<feature type="domain" description="Carbamoyltransferase" evidence="2">
    <location>
        <begin position="3"/>
        <end position="359"/>
    </location>
</feature>
<dbReference type="GO" id="GO:0016740">
    <property type="term" value="F:transferase activity"/>
    <property type="evidence" value="ECO:0007669"/>
    <property type="project" value="UniProtKB-KW"/>
</dbReference>
<protein>
    <submittedName>
        <fullName evidence="4">Carbamoyl transferase</fullName>
    </submittedName>
</protein>
<dbReference type="InterPro" id="IPR003696">
    <property type="entry name" value="Carbtransf_dom"/>
</dbReference>
<evidence type="ECO:0000256" key="1">
    <source>
        <dbReference type="ARBA" id="ARBA00006129"/>
    </source>
</evidence>
<dbReference type="PANTHER" id="PTHR34847">
    <property type="entry name" value="NODULATION PROTEIN U"/>
    <property type="match status" value="1"/>
</dbReference>
<gene>
    <name evidence="4" type="ORF">UT40_C0006G0027</name>
</gene>
<comment type="caution">
    <text evidence="4">The sequence shown here is derived from an EMBL/GenBank/DDBJ whole genome shotgun (WGS) entry which is preliminary data.</text>
</comment>
<accession>A0A0G0RK59</accession>
<dbReference type="Proteomes" id="UP000034690">
    <property type="component" value="Unassembled WGS sequence"/>
</dbReference>
<dbReference type="SUPFAM" id="SSF53067">
    <property type="entry name" value="Actin-like ATPase domain"/>
    <property type="match status" value="1"/>
</dbReference>
<comment type="similarity">
    <text evidence="1">Belongs to the NodU/CmcH family.</text>
</comment>
<dbReference type="CDD" id="cd24100">
    <property type="entry name" value="ASKHA_NBD_MJ1051-like_N"/>
    <property type="match status" value="1"/>
</dbReference>
<feature type="domain" description="Carbamoyltransferase C-terminal" evidence="3">
    <location>
        <begin position="417"/>
        <end position="589"/>
    </location>
</feature>
<evidence type="ECO:0000313" key="4">
    <source>
        <dbReference type="EMBL" id="KKR14037.1"/>
    </source>
</evidence>
<dbReference type="Pfam" id="PF16861">
    <property type="entry name" value="Carbam_trans_C"/>
    <property type="match status" value="1"/>
</dbReference>
<keyword evidence="4" id="KW-0808">Transferase</keyword>
<evidence type="ECO:0000259" key="3">
    <source>
        <dbReference type="Pfam" id="PF16861"/>
    </source>
</evidence>
<sequence>MYILGISYGFVATVVLLKDGKIIACASEERFNGIKNYNGFPQKAIDYCLFEAGIKGKDLDLVTTPYTNLPPSHFSLDKKKNPQDKSLLSRLFLVGGIVRKIFRVARYYFPNTLRPPGQISYRIVVKLLSNYYSKNQKKQISDYLKIPASKIVSFDHHLSHATCAYHSSSYNQDKALVFTLDGEGDGECATVNIFEGIKHRVLSTTPREHSIGYIYGHVTKFLGMKPHEHEYKVMGLAPYAKASEVDKVYSKIKNFIDFDKDDPLKFVTKRNAQDFDIFLRKNFLEVRFDNLAGGFQRLVEVKIKEWVEKAVKKTKINTVILSGGVFMNIKVNQVVASLPKVKRLFIMPSCADETGAIGSSYLGYLMLKKNKNTLPIEPISHLFWGPSFSDKEILGKLKSIKKKVSYKKVKEVEGVTAKLLSKSKIVANLSGRMEFGARALGNRSILANPSDPETIKVINEQIKSRDFWMPFAPTILAERQKDYLVNPKNIDSPYMMMGFNTTKLAQKEIKAALHPSDGTCRPQILDQSFNPRYYKIIKEFEKLTGIGAVLNTSFNIHGFPIVLGTEEALKAFLSSGLEYLVMENYLITKK</sequence>
<evidence type="ECO:0000259" key="2">
    <source>
        <dbReference type="Pfam" id="PF02543"/>
    </source>
</evidence>
<dbReference type="InterPro" id="IPR031730">
    <property type="entry name" value="Carbam_trans_C"/>
</dbReference>
<dbReference type="InterPro" id="IPR043129">
    <property type="entry name" value="ATPase_NBD"/>
</dbReference>
<reference evidence="4 5" key="1">
    <citation type="journal article" date="2015" name="Nature">
        <title>rRNA introns, odd ribosomes, and small enigmatic genomes across a large radiation of phyla.</title>
        <authorList>
            <person name="Brown C.T."/>
            <person name="Hug L.A."/>
            <person name="Thomas B.C."/>
            <person name="Sharon I."/>
            <person name="Castelle C.J."/>
            <person name="Singh A."/>
            <person name="Wilkins M.J."/>
            <person name="Williams K.H."/>
            <person name="Banfield J.F."/>
        </authorList>
    </citation>
    <scope>NUCLEOTIDE SEQUENCE [LARGE SCALE GENOMIC DNA]</scope>
</reference>
<dbReference type="InterPro" id="IPR038152">
    <property type="entry name" value="Carbam_trans_C_sf"/>
</dbReference>
<dbReference type="InterPro" id="IPR051338">
    <property type="entry name" value="NodU/CmcH_Carbamoyltrnsfr"/>
</dbReference>
<proteinExistence type="inferred from homology"/>
<dbReference type="Pfam" id="PF02543">
    <property type="entry name" value="Carbam_trans_N"/>
    <property type="match status" value="1"/>
</dbReference>
<dbReference type="Gene3D" id="3.30.420.40">
    <property type="match status" value="2"/>
</dbReference>
<name>A0A0G0RK59_9BACT</name>
<organism evidence="4 5">
    <name type="scientific">Candidatus Woesebacteria bacterium GW2011_GWA1_39_21b</name>
    <dbReference type="NCBI Taxonomy" id="1618551"/>
    <lineage>
        <taxon>Bacteria</taxon>
        <taxon>Candidatus Woeseibacteriota</taxon>
    </lineage>
</organism>